<gene>
    <name evidence="1" type="ORF">CR164_03330</name>
</gene>
<name>A0A317T879_9CHLB</name>
<accession>A0A317T879</accession>
<organism evidence="1 2">
    <name type="scientific">Prosthecochloris marina</name>
    <dbReference type="NCBI Taxonomy" id="2017681"/>
    <lineage>
        <taxon>Bacteria</taxon>
        <taxon>Pseudomonadati</taxon>
        <taxon>Chlorobiota</taxon>
        <taxon>Chlorobiia</taxon>
        <taxon>Chlorobiales</taxon>
        <taxon>Chlorobiaceae</taxon>
        <taxon>Prosthecochloris</taxon>
    </lineage>
</organism>
<dbReference type="EMBL" id="PDNZ01000002">
    <property type="protein sequence ID" value="PWW82785.1"/>
    <property type="molecule type" value="Genomic_DNA"/>
</dbReference>
<evidence type="ECO:0000313" key="2">
    <source>
        <dbReference type="Proteomes" id="UP000246278"/>
    </source>
</evidence>
<dbReference type="AlphaFoldDB" id="A0A317T879"/>
<protein>
    <submittedName>
        <fullName evidence="1">Uncharacterized protein</fullName>
    </submittedName>
</protein>
<dbReference type="Proteomes" id="UP000246278">
    <property type="component" value="Unassembled WGS sequence"/>
</dbReference>
<comment type="caution">
    <text evidence="1">The sequence shown here is derived from an EMBL/GenBank/DDBJ whole genome shotgun (WGS) entry which is preliminary data.</text>
</comment>
<keyword evidence="2" id="KW-1185">Reference proteome</keyword>
<reference evidence="2" key="1">
    <citation type="submission" date="2017-10" db="EMBL/GenBank/DDBJ databases">
        <authorList>
            <person name="Gaisin V.A."/>
            <person name="Rysina M.S."/>
            <person name="Grouzdev D.S."/>
        </authorList>
    </citation>
    <scope>NUCLEOTIDE SEQUENCE [LARGE SCALE GENOMIC DNA]</scope>
    <source>
        <strain evidence="2">V1</strain>
    </source>
</reference>
<evidence type="ECO:0000313" key="1">
    <source>
        <dbReference type="EMBL" id="PWW82785.1"/>
    </source>
</evidence>
<proteinExistence type="predicted"/>
<sequence length="177" mass="19700">MIQISCLVLLSLFLTGCGERSAEVDNPRAHNNAGLEFQYPGNWKVTEDGKKGELRHLLIESPGIGLLVTIFMFPADDARDIQGFAEIYARSFKEEVPFGDVTDSVFGSIRQSGEYEILSEQFSMDILGVKTPHTRTYRRKSVADQVCFVVDQVADEHHSKVAKGVELVVSSLTYETP</sequence>